<dbReference type="InterPro" id="IPR051212">
    <property type="entry name" value="Type-I_RE_S_subunit"/>
</dbReference>
<protein>
    <submittedName>
        <fullName evidence="5">Type I restriction-modification system subunit S</fullName>
        <ecNumber evidence="5">3.1.21.3</ecNumber>
    </submittedName>
</protein>
<evidence type="ECO:0000256" key="1">
    <source>
        <dbReference type="ARBA" id="ARBA00010923"/>
    </source>
</evidence>
<dbReference type="InterPro" id="IPR044946">
    <property type="entry name" value="Restrct_endonuc_typeI_TRD_sf"/>
</dbReference>
<feature type="domain" description="Type I restriction modification DNA specificity" evidence="4">
    <location>
        <begin position="22"/>
        <end position="195"/>
    </location>
</feature>
<dbReference type="SUPFAM" id="SSF116734">
    <property type="entry name" value="DNA methylase specificity domain"/>
    <property type="match status" value="2"/>
</dbReference>
<dbReference type="CDD" id="cd17515">
    <property type="entry name" value="RMtype1_S_MjaORF132P_Sau1132ORF3780P-TRD1-CR1_like"/>
    <property type="match status" value="1"/>
</dbReference>
<gene>
    <name evidence="5" type="primary">hsdS_1</name>
    <name evidence="5" type="ORF">NCTC10976_01614</name>
</gene>
<feature type="domain" description="Type I restriction modification DNA specificity" evidence="4">
    <location>
        <begin position="289"/>
        <end position="454"/>
    </location>
</feature>
<dbReference type="PANTHER" id="PTHR43140">
    <property type="entry name" value="TYPE-1 RESTRICTION ENZYME ECOKI SPECIFICITY PROTEIN"/>
    <property type="match status" value="1"/>
</dbReference>
<evidence type="ECO:0000313" key="6">
    <source>
        <dbReference type="Proteomes" id="UP000275510"/>
    </source>
</evidence>
<dbReference type="Proteomes" id="UP000275510">
    <property type="component" value="Chromosome"/>
</dbReference>
<dbReference type="InterPro" id="IPR000055">
    <property type="entry name" value="Restrct_endonuc_typeI_TRD"/>
</dbReference>
<keyword evidence="5" id="KW-0378">Hydrolase</keyword>
<dbReference type="GO" id="GO:0009307">
    <property type="term" value="P:DNA restriction-modification system"/>
    <property type="evidence" value="ECO:0007669"/>
    <property type="project" value="UniProtKB-KW"/>
</dbReference>
<sequence>MVIKTTDNLPSVSQQDFPFEIPKSWVWVRLDFLGEIIGGGTPKTNEDDNWNKGSIPWITPADMKYISGKYISKGNRNITENGLRSSSTRLLSKNSIVYSSRAPIGYIAITETELCTNQGFKSIDLYNKEIVDYLYYSLIYFTPEIQSRASGTTFKEISGTAFGNTIIPLPPLNEQKRIVAKIEELLPYIEQYAEKEEKLTALHQQFPEQLKKSILQAAIQGKLTKQDPNDEPALVLIERIKAEKLRLIAEKKLKKPKVVSEIILRDNLPYEIINGEERCIADEVPFEIPENWCWVRLGEIGNWGAGATPNRHEPKYYENGTIPWLKTGDLNDGIITEIPEYITELAIEKTSVKLNPVGSVLIAMYGATIGKLGILNIEATTNQACCACIPYTGIYNKYLFYYLMSQKTELQKRSEGSGQPNISKEKIVNYLFPLPPLNEQKCIVEKIETLFSTLQNLSHN</sequence>
<accession>A0A3S4XM38</accession>
<evidence type="ECO:0000313" key="5">
    <source>
        <dbReference type="EMBL" id="VEJ17483.1"/>
    </source>
</evidence>
<dbReference type="RefSeq" id="WP_197722233.1">
    <property type="nucleotide sequence ID" value="NZ_CP190070.1"/>
</dbReference>
<name>A0A3S4XM38_ACTPL</name>
<dbReference type="EMBL" id="LR134515">
    <property type="protein sequence ID" value="VEJ17483.1"/>
    <property type="molecule type" value="Genomic_DNA"/>
</dbReference>
<reference evidence="5 6" key="1">
    <citation type="submission" date="2018-12" db="EMBL/GenBank/DDBJ databases">
        <authorList>
            <consortium name="Pathogen Informatics"/>
        </authorList>
    </citation>
    <scope>NUCLEOTIDE SEQUENCE [LARGE SCALE GENOMIC DNA]</scope>
    <source>
        <strain evidence="5 6">NCTC10976</strain>
    </source>
</reference>
<evidence type="ECO:0000256" key="3">
    <source>
        <dbReference type="ARBA" id="ARBA00023125"/>
    </source>
</evidence>
<proteinExistence type="inferred from homology"/>
<evidence type="ECO:0000256" key="2">
    <source>
        <dbReference type="ARBA" id="ARBA00022747"/>
    </source>
</evidence>
<dbReference type="CDD" id="cd17273">
    <property type="entry name" value="RMtype1_S_EcoJA69PI-TRD1-CR1_like"/>
    <property type="match status" value="1"/>
</dbReference>
<dbReference type="Pfam" id="PF01420">
    <property type="entry name" value="Methylase_S"/>
    <property type="match status" value="2"/>
</dbReference>
<keyword evidence="2" id="KW-0680">Restriction system</keyword>
<dbReference type="EC" id="3.1.21.3" evidence="5"/>
<comment type="similarity">
    <text evidence="1">Belongs to the type-I restriction system S methylase family.</text>
</comment>
<organism evidence="5 6">
    <name type="scientific">Actinobacillus pleuropneumoniae</name>
    <name type="common">Haemophilus pleuropneumoniae</name>
    <dbReference type="NCBI Taxonomy" id="715"/>
    <lineage>
        <taxon>Bacteria</taxon>
        <taxon>Pseudomonadati</taxon>
        <taxon>Pseudomonadota</taxon>
        <taxon>Gammaproteobacteria</taxon>
        <taxon>Pasteurellales</taxon>
        <taxon>Pasteurellaceae</taxon>
        <taxon>Actinobacillus</taxon>
    </lineage>
</organism>
<keyword evidence="3" id="KW-0238">DNA-binding</keyword>
<dbReference type="GO" id="GO:0003677">
    <property type="term" value="F:DNA binding"/>
    <property type="evidence" value="ECO:0007669"/>
    <property type="project" value="UniProtKB-KW"/>
</dbReference>
<dbReference type="REBASE" id="290004">
    <property type="entry name" value="S2.Apl10976IIIP"/>
</dbReference>
<dbReference type="AlphaFoldDB" id="A0A3S4XM38"/>
<dbReference type="PANTHER" id="PTHR43140:SF1">
    <property type="entry name" value="TYPE I RESTRICTION ENZYME ECOKI SPECIFICITY SUBUNIT"/>
    <property type="match status" value="1"/>
</dbReference>
<evidence type="ECO:0000259" key="4">
    <source>
        <dbReference type="Pfam" id="PF01420"/>
    </source>
</evidence>
<dbReference type="Gene3D" id="3.90.220.20">
    <property type="entry name" value="DNA methylase specificity domains"/>
    <property type="match status" value="2"/>
</dbReference>
<dbReference type="GO" id="GO:0009035">
    <property type="term" value="F:type I site-specific deoxyribonuclease activity"/>
    <property type="evidence" value="ECO:0007669"/>
    <property type="project" value="UniProtKB-EC"/>
</dbReference>